<reference evidence="2" key="1">
    <citation type="journal article" date="2022" name="Mol. Ecol. Resour.">
        <title>The genomes of chicory, endive, great burdock and yacon provide insights into Asteraceae palaeo-polyploidization history and plant inulin production.</title>
        <authorList>
            <person name="Fan W."/>
            <person name="Wang S."/>
            <person name="Wang H."/>
            <person name="Wang A."/>
            <person name="Jiang F."/>
            <person name="Liu H."/>
            <person name="Zhao H."/>
            <person name="Xu D."/>
            <person name="Zhang Y."/>
        </authorList>
    </citation>
    <scope>NUCLEOTIDE SEQUENCE [LARGE SCALE GENOMIC DNA]</scope>
    <source>
        <strain evidence="2">cv. Yunnan</strain>
    </source>
</reference>
<gene>
    <name evidence="1" type="ORF">L1987_03539</name>
</gene>
<reference evidence="1 2" key="2">
    <citation type="journal article" date="2022" name="Mol. Ecol. Resour.">
        <title>The genomes of chicory, endive, great burdock and yacon provide insights into Asteraceae paleo-polyploidization history and plant inulin production.</title>
        <authorList>
            <person name="Fan W."/>
            <person name="Wang S."/>
            <person name="Wang H."/>
            <person name="Wang A."/>
            <person name="Jiang F."/>
            <person name="Liu H."/>
            <person name="Zhao H."/>
            <person name="Xu D."/>
            <person name="Zhang Y."/>
        </authorList>
    </citation>
    <scope>NUCLEOTIDE SEQUENCE [LARGE SCALE GENOMIC DNA]</scope>
    <source>
        <strain evidence="2">cv. Yunnan</strain>
        <tissue evidence="1">Leaves</tissue>
    </source>
</reference>
<evidence type="ECO:0000313" key="1">
    <source>
        <dbReference type="EMBL" id="KAI3829415.1"/>
    </source>
</evidence>
<dbReference type="Proteomes" id="UP001056120">
    <property type="component" value="Linkage Group LG01"/>
</dbReference>
<comment type="caution">
    <text evidence="1">The sequence shown here is derived from an EMBL/GenBank/DDBJ whole genome shotgun (WGS) entry which is preliminary data.</text>
</comment>
<evidence type="ECO:0000313" key="2">
    <source>
        <dbReference type="Proteomes" id="UP001056120"/>
    </source>
</evidence>
<proteinExistence type="predicted"/>
<sequence>MIPTCTNRSQRPESSPVWDLDPETAPFDRSQSCLPSGRTYDGNPKIMRGQQLERETERYIHIHVERESESFSQRDDGSIR</sequence>
<keyword evidence="2" id="KW-1185">Reference proteome</keyword>
<organism evidence="1 2">
    <name type="scientific">Smallanthus sonchifolius</name>
    <dbReference type="NCBI Taxonomy" id="185202"/>
    <lineage>
        <taxon>Eukaryota</taxon>
        <taxon>Viridiplantae</taxon>
        <taxon>Streptophyta</taxon>
        <taxon>Embryophyta</taxon>
        <taxon>Tracheophyta</taxon>
        <taxon>Spermatophyta</taxon>
        <taxon>Magnoliopsida</taxon>
        <taxon>eudicotyledons</taxon>
        <taxon>Gunneridae</taxon>
        <taxon>Pentapetalae</taxon>
        <taxon>asterids</taxon>
        <taxon>campanulids</taxon>
        <taxon>Asterales</taxon>
        <taxon>Asteraceae</taxon>
        <taxon>Asteroideae</taxon>
        <taxon>Heliantheae alliance</taxon>
        <taxon>Millerieae</taxon>
        <taxon>Smallanthus</taxon>
    </lineage>
</organism>
<accession>A0ACB9KB56</accession>
<protein>
    <submittedName>
        <fullName evidence="1">Uncharacterized protein</fullName>
    </submittedName>
</protein>
<name>A0ACB9KB56_9ASTR</name>
<dbReference type="EMBL" id="CM042018">
    <property type="protein sequence ID" value="KAI3829415.1"/>
    <property type="molecule type" value="Genomic_DNA"/>
</dbReference>